<protein>
    <submittedName>
        <fullName evidence="1">Uncharacterized protein</fullName>
    </submittedName>
</protein>
<dbReference type="EMBL" id="JAAALK010000288">
    <property type="protein sequence ID" value="KAG8053062.1"/>
    <property type="molecule type" value="Genomic_DNA"/>
</dbReference>
<evidence type="ECO:0000313" key="2">
    <source>
        <dbReference type="Proteomes" id="UP000729402"/>
    </source>
</evidence>
<evidence type="ECO:0000313" key="1">
    <source>
        <dbReference type="EMBL" id="KAG8053062.1"/>
    </source>
</evidence>
<accession>A0A8J5RRX8</accession>
<keyword evidence="2" id="KW-1185">Reference proteome</keyword>
<reference evidence="1" key="1">
    <citation type="journal article" date="2021" name="bioRxiv">
        <title>Whole Genome Assembly and Annotation of Northern Wild Rice, Zizania palustris L., Supports a Whole Genome Duplication in the Zizania Genus.</title>
        <authorList>
            <person name="Haas M."/>
            <person name="Kono T."/>
            <person name="Macchietto M."/>
            <person name="Millas R."/>
            <person name="McGilp L."/>
            <person name="Shao M."/>
            <person name="Duquette J."/>
            <person name="Hirsch C.N."/>
            <person name="Kimball J."/>
        </authorList>
    </citation>
    <scope>NUCLEOTIDE SEQUENCE</scope>
    <source>
        <tissue evidence="1">Fresh leaf tissue</tissue>
    </source>
</reference>
<organism evidence="1 2">
    <name type="scientific">Zizania palustris</name>
    <name type="common">Northern wild rice</name>
    <dbReference type="NCBI Taxonomy" id="103762"/>
    <lineage>
        <taxon>Eukaryota</taxon>
        <taxon>Viridiplantae</taxon>
        <taxon>Streptophyta</taxon>
        <taxon>Embryophyta</taxon>
        <taxon>Tracheophyta</taxon>
        <taxon>Spermatophyta</taxon>
        <taxon>Magnoliopsida</taxon>
        <taxon>Liliopsida</taxon>
        <taxon>Poales</taxon>
        <taxon>Poaceae</taxon>
        <taxon>BOP clade</taxon>
        <taxon>Oryzoideae</taxon>
        <taxon>Oryzeae</taxon>
        <taxon>Zizaniinae</taxon>
        <taxon>Zizania</taxon>
    </lineage>
</organism>
<reference evidence="1" key="2">
    <citation type="submission" date="2021-02" db="EMBL/GenBank/DDBJ databases">
        <authorList>
            <person name="Kimball J.A."/>
            <person name="Haas M.W."/>
            <person name="Macchietto M."/>
            <person name="Kono T."/>
            <person name="Duquette J."/>
            <person name="Shao M."/>
        </authorList>
    </citation>
    <scope>NUCLEOTIDE SEQUENCE</scope>
    <source>
        <tissue evidence="1">Fresh leaf tissue</tissue>
    </source>
</reference>
<dbReference type="Proteomes" id="UP000729402">
    <property type="component" value="Unassembled WGS sequence"/>
</dbReference>
<comment type="caution">
    <text evidence="1">The sequence shown here is derived from an EMBL/GenBank/DDBJ whole genome shotgun (WGS) entry which is preliminary data.</text>
</comment>
<gene>
    <name evidence="1" type="ORF">GUJ93_ZPchr0001g33090</name>
</gene>
<proteinExistence type="predicted"/>
<sequence length="79" mass="8963">MEAKEFDPEIFEAEASRVHNNGFVGEEQRAVIGDGRHEIIESMVLESKVPLIVAEDLVMFEMGWVSTLYAPRVFPILEL</sequence>
<dbReference type="AlphaFoldDB" id="A0A8J5RRX8"/>
<name>A0A8J5RRX8_ZIZPA</name>